<comment type="caution">
    <text evidence="12">The sequence shown here is derived from an EMBL/GenBank/DDBJ whole genome shotgun (WGS) entry which is preliminary data.</text>
</comment>
<dbReference type="Gene3D" id="3.30.457.50">
    <property type="entry name" value="Chromosome segregation protein Spc25"/>
    <property type="match status" value="1"/>
</dbReference>
<evidence type="ECO:0000256" key="10">
    <source>
        <dbReference type="SAM" id="Coils"/>
    </source>
</evidence>
<dbReference type="AlphaFoldDB" id="A0A4Z1T4F2"/>
<dbReference type="VEuPathDB" id="GiardiaDB:GMRT_16083"/>
<comment type="subcellular location">
    <subcellularLocation>
        <location evidence="1">Chromosome</location>
        <location evidence="1">Centromere</location>
    </subcellularLocation>
    <subcellularLocation>
        <location evidence="9">Nucleus</location>
    </subcellularLocation>
    <subcellularLocation>
        <location evidence="9">Chromosome</location>
        <location evidence="9">Centromere</location>
        <location evidence="9">Kinetochore</location>
    </subcellularLocation>
</comment>
<evidence type="ECO:0000256" key="8">
    <source>
        <dbReference type="ARBA" id="ARBA00023328"/>
    </source>
</evidence>
<dbReference type="PANTHER" id="PTHR14281:SF0">
    <property type="entry name" value="KINETOCHORE PROTEIN SPC25"/>
    <property type="match status" value="1"/>
</dbReference>
<comment type="similarity">
    <text evidence="2 9">Belongs to the SPC25 family.</text>
</comment>
<evidence type="ECO:0000256" key="7">
    <source>
        <dbReference type="ARBA" id="ARBA00023306"/>
    </source>
</evidence>
<dbReference type="GO" id="GO:0007059">
    <property type="term" value="P:chromosome segregation"/>
    <property type="evidence" value="ECO:0007669"/>
    <property type="project" value="InterPro"/>
</dbReference>
<feature type="domain" description="Chromosome segregation protein Spc25 C-terminal" evidence="11">
    <location>
        <begin position="152"/>
        <end position="219"/>
    </location>
</feature>
<dbReference type="GO" id="GO:0051301">
    <property type="term" value="P:cell division"/>
    <property type="evidence" value="ECO:0007669"/>
    <property type="project" value="UniProtKB-UniRule"/>
</dbReference>
<evidence type="ECO:0000256" key="4">
    <source>
        <dbReference type="ARBA" id="ARBA00022618"/>
    </source>
</evidence>
<keyword evidence="3 9" id="KW-0158">Chromosome</keyword>
<dbReference type="InterPro" id="IPR045143">
    <property type="entry name" value="Spc25"/>
</dbReference>
<dbReference type="GO" id="GO:0005634">
    <property type="term" value="C:nucleus"/>
    <property type="evidence" value="ECO:0007669"/>
    <property type="project" value="UniProtKB-SubCell"/>
</dbReference>
<evidence type="ECO:0000256" key="2">
    <source>
        <dbReference type="ARBA" id="ARBA00006379"/>
    </source>
</evidence>
<name>A0A4Z1T4F2_GIAMU</name>
<dbReference type="InterPro" id="IPR013255">
    <property type="entry name" value="Spc25_C"/>
</dbReference>
<reference evidence="12 13" key="1">
    <citation type="submission" date="2019-05" db="EMBL/GenBank/DDBJ databases">
        <title>The compact genome of Giardia muris reveals important steps in the evolution of intestinal protozoan parasites.</title>
        <authorList>
            <person name="Xu F."/>
            <person name="Jimenez-Gonzalez A."/>
            <person name="Einarsson E."/>
            <person name="Astvaldsson A."/>
            <person name="Peirasmaki D."/>
            <person name="Eckmann L."/>
            <person name="Andersson J.O."/>
            <person name="Svard S.G."/>
            <person name="Jerlstrom-Hultqvist J."/>
        </authorList>
    </citation>
    <scope>NUCLEOTIDE SEQUENCE [LARGE SCALE GENOMIC DNA]</scope>
    <source>
        <strain evidence="12 13">Roberts-Thomson</strain>
    </source>
</reference>
<evidence type="ECO:0000256" key="5">
    <source>
        <dbReference type="ARBA" id="ARBA00022776"/>
    </source>
</evidence>
<evidence type="ECO:0000256" key="3">
    <source>
        <dbReference type="ARBA" id="ARBA00022454"/>
    </source>
</evidence>
<dbReference type="GO" id="GO:0031262">
    <property type="term" value="C:Ndc80 complex"/>
    <property type="evidence" value="ECO:0007669"/>
    <property type="project" value="InterPro"/>
</dbReference>
<dbReference type="PANTHER" id="PTHR14281">
    <property type="entry name" value="KINETOCHORE PROTEIN SPC25-RELATED"/>
    <property type="match status" value="1"/>
</dbReference>
<sequence length="230" mass="26389">MSEEALETRVNQLVRTLDAYSCAQMAATLKASTDYNTFVEEKVNGIRIVVQEQLEALKHERDVEAVSGETSREEQALKRQIEELRQSLNQLNVSYRSLRDKQERMKEEQEAAAALAASQTPEGSAMAEAMKDVRWRLRNYERMLRMHIAHNGTRLRVTFTGIHPQVSEKEYFVEFELSGDVYDVVDKTCELDNLNLFLADADMTGNFPLLLRRIRQLFVQLAEGEVDGDK</sequence>
<evidence type="ECO:0000256" key="9">
    <source>
        <dbReference type="RuleBase" id="RU367150"/>
    </source>
</evidence>
<evidence type="ECO:0000256" key="1">
    <source>
        <dbReference type="ARBA" id="ARBA00004584"/>
    </source>
</evidence>
<evidence type="ECO:0000313" key="13">
    <source>
        <dbReference type="Proteomes" id="UP000315496"/>
    </source>
</evidence>
<keyword evidence="6 10" id="KW-0175">Coiled coil</keyword>
<keyword evidence="5 9" id="KW-0498">Mitosis</keyword>
<gene>
    <name evidence="12" type="ORF">GMRT_16083</name>
</gene>
<comment type="function">
    <text evidence="9">Acts as a component of the essential kinetochore-associated NDC80 complex, which is required for chromosome segregation and spindle checkpoint activity.</text>
</comment>
<evidence type="ECO:0000256" key="6">
    <source>
        <dbReference type="ARBA" id="ARBA00023054"/>
    </source>
</evidence>
<dbReference type="Proteomes" id="UP000315496">
    <property type="component" value="Chromosome 3"/>
</dbReference>
<evidence type="ECO:0000259" key="11">
    <source>
        <dbReference type="Pfam" id="PF08234"/>
    </source>
</evidence>
<comment type="subunit">
    <text evidence="9">Component of the NDC80 complex.</text>
</comment>
<dbReference type="EMBL" id="VDLU01000003">
    <property type="protein sequence ID" value="TNJ27927.1"/>
    <property type="molecule type" value="Genomic_DNA"/>
</dbReference>
<dbReference type="CDD" id="cd23784">
    <property type="entry name" value="RWD_Spc25"/>
    <property type="match status" value="1"/>
</dbReference>
<keyword evidence="4 9" id="KW-0132">Cell division</keyword>
<evidence type="ECO:0000313" key="12">
    <source>
        <dbReference type="EMBL" id="TNJ27927.1"/>
    </source>
</evidence>
<keyword evidence="8 9" id="KW-0137">Centromere</keyword>
<keyword evidence="9" id="KW-0995">Kinetochore</keyword>
<organism evidence="12 13">
    <name type="scientific">Giardia muris</name>
    <dbReference type="NCBI Taxonomy" id="5742"/>
    <lineage>
        <taxon>Eukaryota</taxon>
        <taxon>Metamonada</taxon>
        <taxon>Diplomonadida</taxon>
        <taxon>Hexamitidae</taxon>
        <taxon>Giardiinae</taxon>
        <taxon>Giardia</taxon>
    </lineage>
</organism>
<accession>A0A4Z1T4F2</accession>
<keyword evidence="7 9" id="KW-0131">Cell cycle</keyword>
<feature type="coiled-coil region" evidence="10">
    <location>
        <begin position="67"/>
        <end position="118"/>
    </location>
</feature>
<dbReference type="Pfam" id="PF08234">
    <property type="entry name" value="Spindle_Spc25"/>
    <property type="match status" value="1"/>
</dbReference>
<dbReference type="OrthoDB" id="10251519at2759"/>
<keyword evidence="13" id="KW-1185">Reference proteome</keyword>
<proteinExistence type="inferred from homology"/>
<protein>
    <recommendedName>
        <fullName evidence="9">Kinetochore protein SPC25</fullName>
    </recommendedName>
</protein>
<keyword evidence="9" id="KW-0539">Nucleus</keyword>